<evidence type="ECO:0000313" key="6">
    <source>
        <dbReference type="EMBL" id="CAE0041189.1"/>
    </source>
</evidence>
<evidence type="ECO:0000313" key="2">
    <source>
        <dbReference type="EMBL" id="CAE0041184.1"/>
    </source>
</evidence>
<reference evidence="6" key="1">
    <citation type="submission" date="2021-01" db="EMBL/GenBank/DDBJ databases">
        <authorList>
            <person name="Corre E."/>
            <person name="Pelletier E."/>
            <person name="Niang G."/>
            <person name="Scheremetjew M."/>
            <person name="Finn R."/>
            <person name="Kale V."/>
            <person name="Holt S."/>
            <person name="Cochrane G."/>
            <person name="Meng A."/>
            <person name="Brown T."/>
            <person name="Cohen L."/>
        </authorList>
    </citation>
    <scope>NUCLEOTIDE SEQUENCE</scope>
    <source>
        <strain evidence="6">CCMP 769</strain>
    </source>
</reference>
<evidence type="ECO:0000313" key="11">
    <source>
        <dbReference type="EMBL" id="CAE0041196.1"/>
    </source>
</evidence>
<dbReference type="EMBL" id="HBHW01011819">
    <property type="protein sequence ID" value="CAE0041190.1"/>
    <property type="molecule type" value="Transcribed_RNA"/>
</dbReference>
<dbReference type="EMBL" id="HBHW01011816">
    <property type="protein sequence ID" value="CAE0041187.1"/>
    <property type="molecule type" value="Transcribed_RNA"/>
</dbReference>
<dbReference type="EMBL" id="HBHW01011817">
    <property type="protein sequence ID" value="CAE0041188.1"/>
    <property type="molecule type" value="Transcribed_RNA"/>
</dbReference>
<dbReference type="EMBL" id="HBHW01011822">
    <property type="protein sequence ID" value="CAE0041193.1"/>
    <property type="molecule type" value="Transcribed_RNA"/>
</dbReference>
<dbReference type="InterPro" id="IPR043136">
    <property type="entry name" value="B30.2/SPRY_sf"/>
</dbReference>
<organism evidence="6">
    <name type="scientific">Rhodosorus marinus</name>
    <dbReference type="NCBI Taxonomy" id="101924"/>
    <lineage>
        <taxon>Eukaryota</taxon>
        <taxon>Rhodophyta</taxon>
        <taxon>Stylonematophyceae</taxon>
        <taxon>Stylonematales</taxon>
        <taxon>Stylonemataceae</taxon>
        <taxon>Rhodosorus</taxon>
    </lineage>
</organism>
<dbReference type="EMBL" id="HBHW01011825">
    <property type="protein sequence ID" value="CAE0041196.1"/>
    <property type="molecule type" value="Transcribed_RNA"/>
</dbReference>
<protein>
    <recommendedName>
        <fullName evidence="12">SPRY domain-containing protein</fullName>
    </recommendedName>
</protein>
<dbReference type="EMBL" id="HBHW01011818">
    <property type="protein sequence ID" value="CAE0041189.1"/>
    <property type="molecule type" value="Transcribed_RNA"/>
</dbReference>
<evidence type="ECO:0000313" key="7">
    <source>
        <dbReference type="EMBL" id="CAE0041190.1"/>
    </source>
</evidence>
<accession>A0A7S2ZKU4</accession>
<dbReference type="Gene3D" id="2.60.120.920">
    <property type="match status" value="1"/>
</dbReference>
<evidence type="ECO:0000313" key="8">
    <source>
        <dbReference type="EMBL" id="CAE0041191.1"/>
    </source>
</evidence>
<evidence type="ECO:0000313" key="9">
    <source>
        <dbReference type="EMBL" id="CAE0041193.1"/>
    </source>
</evidence>
<dbReference type="EMBL" id="HBHW01011813">
    <property type="protein sequence ID" value="CAE0041184.1"/>
    <property type="molecule type" value="Transcribed_RNA"/>
</dbReference>
<dbReference type="EMBL" id="HBHW01011814">
    <property type="protein sequence ID" value="CAE0041185.1"/>
    <property type="molecule type" value="Transcribed_RNA"/>
</dbReference>
<evidence type="ECO:0000313" key="5">
    <source>
        <dbReference type="EMBL" id="CAE0041188.1"/>
    </source>
</evidence>
<dbReference type="EMBL" id="HBHW01011820">
    <property type="protein sequence ID" value="CAE0041191.1"/>
    <property type="molecule type" value="Transcribed_RNA"/>
</dbReference>
<evidence type="ECO:0000313" key="1">
    <source>
        <dbReference type="EMBL" id="CAE0041183.1"/>
    </source>
</evidence>
<evidence type="ECO:0000313" key="3">
    <source>
        <dbReference type="EMBL" id="CAE0041185.1"/>
    </source>
</evidence>
<dbReference type="AlphaFoldDB" id="A0A7S2ZKU4"/>
<dbReference type="EMBL" id="HBHW01011812">
    <property type="protein sequence ID" value="CAE0041183.1"/>
    <property type="molecule type" value="Transcribed_RNA"/>
</dbReference>
<sequence length="399" mass="43666">MKWFGEVCNFIAGLPSTEEVERALNENEVVLDRRKDVGVALAVEELIGGSVYERRYMHRSVNDKLFSVKVVPAASAELLSEQLRCDKEVLKQESVVYEECGAKLSDKPRRTSTQFRTRRRMVRLRPLGQEAVKEFALSKPVCMDEVALALRQGLVDDENRDRCGFSEGEGKVVLSCSRHLAEARDEGLHTIVSAGSVKHASAVFFEVAVIEQASKTTSANCGMTVGLLDVNHKENSFGGEYGSSLGFSCDGTVTSGTFEKTHNFKFFAGDTIGLLVKFPENLTGKHPEFTEGLSSNSTSSSSFDAGSEELCASPILSNEGKFAHVTIFVNGAQVVFEPIPFLVEGVDDIRAAVSLSRHGVKAEIRCCPVDMRMVPWDCLPLNAVSLSHKSLSMGKRDRA</sequence>
<evidence type="ECO:0000313" key="10">
    <source>
        <dbReference type="EMBL" id="CAE0041194.1"/>
    </source>
</evidence>
<name>A0A7S2ZKU4_9RHOD</name>
<dbReference type="EMBL" id="HBHW01011823">
    <property type="protein sequence ID" value="CAE0041194.1"/>
    <property type="molecule type" value="Transcribed_RNA"/>
</dbReference>
<gene>
    <name evidence="1" type="ORF">RMAR00112_LOCUS9147</name>
    <name evidence="2" type="ORF">RMAR00112_LOCUS9148</name>
    <name evidence="3" type="ORF">RMAR00112_LOCUS9149</name>
    <name evidence="4" type="ORF">RMAR00112_LOCUS9151</name>
    <name evidence="5" type="ORF">RMAR00112_LOCUS9152</name>
    <name evidence="6" type="ORF">RMAR00112_LOCUS9153</name>
    <name evidence="7" type="ORF">RMAR00112_LOCUS9154</name>
    <name evidence="8" type="ORF">RMAR00112_LOCUS9155</name>
    <name evidence="9" type="ORF">RMAR00112_LOCUS9157</name>
    <name evidence="10" type="ORF">RMAR00112_LOCUS9158</name>
    <name evidence="11" type="ORF">RMAR00112_LOCUS9160</name>
</gene>
<evidence type="ECO:0000313" key="4">
    <source>
        <dbReference type="EMBL" id="CAE0041187.1"/>
    </source>
</evidence>
<evidence type="ECO:0008006" key="12">
    <source>
        <dbReference type="Google" id="ProtNLM"/>
    </source>
</evidence>
<proteinExistence type="predicted"/>